<evidence type="ECO:0000313" key="1">
    <source>
        <dbReference type="EMBL" id="KAG0435323.1"/>
    </source>
</evidence>
<keyword evidence="2" id="KW-1185">Reference proteome</keyword>
<organism evidence="1 2">
    <name type="scientific">Ixodes persulcatus</name>
    <name type="common">Taiga tick</name>
    <dbReference type="NCBI Taxonomy" id="34615"/>
    <lineage>
        <taxon>Eukaryota</taxon>
        <taxon>Metazoa</taxon>
        <taxon>Ecdysozoa</taxon>
        <taxon>Arthropoda</taxon>
        <taxon>Chelicerata</taxon>
        <taxon>Arachnida</taxon>
        <taxon>Acari</taxon>
        <taxon>Parasitiformes</taxon>
        <taxon>Ixodida</taxon>
        <taxon>Ixodoidea</taxon>
        <taxon>Ixodidae</taxon>
        <taxon>Ixodinae</taxon>
        <taxon>Ixodes</taxon>
    </lineage>
</organism>
<gene>
    <name evidence="1" type="ORF">HPB47_018557</name>
</gene>
<evidence type="ECO:0000313" key="2">
    <source>
        <dbReference type="Proteomes" id="UP000805193"/>
    </source>
</evidence>
<accession>A0AC60QMP1</accession>
<reference evidence="1 2" key="1">
    <citation type="journal article" date="2020" name="Cell">
        <title>Large-Scale Comparative Analyses of Tick Genomes Elucidate Their Genetic Diversity and Vector Capacities.</title>
        <authorList>
            <consortium name="Tick Genome and Microbiome Consortium (TIGMIC)"/>
            <person name="Jia N."/>
            <person name="Wang J."/>
            <person name="Shi W."/>
            <person name="Du L."/>
            <person name="Sun Y."/>
            <person name="Zhan W."/>
            <person name="Jiang J.F."/>
            <person name="Wang Q."/>
            <person name="Zhang B."/>
            <person name="Ji P."/>
            <person name="Bell-Sakyi L."/>
            <person name="Cui X.M."/>
            <person name="Yuan T.T."/>
            <person name="Jiang B.G."/>
            <person name="Yang W.F."/>
            <person name="Lam T.T."/>
            <person name="Chang Q.C."/>
            <person name="Ding S.J."/>
            <person name="Wang X.J."/>
            <person name="Zhu J.G."/>
            <person name="Ruan X.D."/>
            <person name="Zhao L."/>
            <person name="Wei J.T."/>
            <person name="Ye R.Z."/>
            <person name="Que T.C."/>
            <person name="Du C.H."/>
            <person name="Zhou Y.H."/>
            <person name="Cheng J.X."/>
            <person name="Dai P.F."/>
            <person name="Guo W.B."/>
            <person name="Han X.H."/>
            <person name="Huang E.J."/>
            <person name="Li L.F."/>
            <person name="Wei W."/>
            <person name="Gao Y.C."/>
            <person name="Liu J.Z."/>
            <person name="Shao H.Z."/>
            <person name="Wang X."/>
            <person name="Wang C.C."/>
            <person name="Yang T.C."/>
            <person name="Huo Q.B."/>
            <person name="Li W."/>
            <person name="Chen H.Y."/>
            <person name="Chen S.E."/>
            <person name="Zhou L.G."/>
            <person name="Ni X.B."/>
            <person name="Tian J.H."/>
            <person name="Sheng Y."/>
            <person name="Liu T."/>
            <person name="Pan Y.S."/>
            <person name="Xia L.Y."/>
            <person name="Li J."/>
            <person name="Zhao F."/>
            <person name="Cao W.C."/>
        </authorList>
    </citation>
    <scope>NUCLEOTIDE SEQUENCE [LARGE SCALE GENOMIC DNA]</scope>
    <source>
        <strain evidence="1">Iper-2018</strain>
    </source>
</reference>
<feature type="non-terminal residue" evidence="1">
    <location>
        <position position="1"/>
    </location>
</feature>
<dbReference type="Proteomes" id="UP000805193">
    <property type="component" value="Unassembled WGS sequence"/>
</dbReference>
<protein>
    <submittedName>
        <fullName evidence="1">Uncharacterized protein</fullName>
    </submittedName>
</protein>
<dbReference type="EMBL" id="JABSTQ010007713">
    <property type="protein sequence ID" value="KAG0435323.1"/>
    <property type="molecule type" value="Genomic_DNA"/>
</dbReference>
<sequence>DLPVMLSKRRASDLPAWQTSNIAQGHEPYTKEKTKQPIQYPSQCRLKSPQVNRSQQKLTKDGGVSEETKKFAVVEFLKENTVEAVLEDKRGKQLCYWPDNMSGVEIKNYVKVCHIPDGGWPRYTVKILTRCNTYKKAKRKAGEAETVSCLETTDAGEPDDEVAAGRSQDSNASSSTHGRETLPAPLPGRLGRSSSQASFRADHPLEPSKQRMRTEPQHVTSQQGLLDSGDESSASAEVLEHTTTPSETHLLKIVLEVRAQNKHIEQQNRELLATVGQVLRHLAAVEQCREEEQPRPDVPELFEMPISTMDEFWAADKRLRNPTDRALLNSGAIRARLPSCVVDAAEKQLSRYLSGAPDREGGRARRVQKKSLPVEAQEAPVSLAPSLDEELDSLPEVPDQQFE</sequence>
<comment type="caution">
    <text evidence="1">The sequence shown here is derived from an EMBL/GenBank/DDBJ whole genome shotgun (WGS) entry which is preliminary data.</text>
</comment>
<proteinExistence type="predicted"/>
<name>A0AC60QMP1_IXOPE</name>